<evidence type="ECO:0000313" key="1">
    <source>
        <dbReference type="EMBL" id="GLY79937.1"/>
    </source>
</evidence>
<dbReference type="AlphaFoldDB" id="A0A9W6RTP0"/>
<reference evidence="1" key="1">
    <citation type="submission" date="2023-03" db="EMBL/GenBank/DDBJ databases">
        <title>Actinoallomurus iriomotensis NBRC 103681.</title>
        <authorList>
            <person name="Ichikawa N."/>
            <person name="Sato H."/>
            <person name="Tonouchi N."/>
        </authorList>
    </citation>
    <scope>NUCLEOTIDE SEQUENCE</scope>
    <source>
        <strain evidence="1">NBRC 103681</strain>
    </source>
</reference>
<evidence type="ECO:0000313" key="2">
    <source>
        <dbReference type="Proteomes" id="UP001165135"/>
    </source>
</evidence>
<comment type="caution">
    <text evidence="1">The sequence shown here is derived from an EMBL/GenBank/DDBJ whole genome shotgun (WGS) entry which is preliminary data.</text>
</comment>
<organism evidence="1 2">
    <name type="scientific">Actinoallomurus iriomotensis</name>
    <dbReference type="NCBI Taxonomy" id="478107"/>
    <lineage>
        <taxon>Bacteria</taxon>
        <taxon>Bacillati</taxon>
        <taxon>Actinomycetota</taxon>
        <taxon>Actinomycetes</taxon>
        <taxon>Streptosporangiales</taxon>
        <taxon>Thermomonosporaceae</taxon>
        <taxon>Actinoallomurus</taxon>
    </lineage>
</organism>
<protein>
    <submittedName>
        <fullName evidence="1">Uncharacterized protein</fullName>
    </submittedName>
</protein>
<sequence length="53" mass="5700">MNTLAELVVSTTLEAVTWGASPAEPVSIDELARFKHTPGKDVAVLGLYYRPSP</sequence>
<proteinExistence type="predicted"/>
<dbReference type="Proteomes" id="UP001165135">
    <property type="component" value="Unassembled WGS sequence"/>
</dbReference>
<accession>A0A9W6RTP0</accession>
<name>A0A9W6RTP0_9ACTN</name>
<dbReference type="RefSeq" id="WP_285632159.1">
    <property type="nucleotide sequence ID" value="NZ_BSTJ01000013.1"/>
</dbReference>
<gene>
    <name evidence="1" type="ORF">Airi01_082040</name>
</gene>
<dbReference type="EMBL" id="BSTJ01000013">
    <property type="protein sequence ID" value="GLY79937.1"/>
    <property type="molecule type" value="Genomic_DNA"/>
</dbReference>